<dbReference type="InterPro" id="IPR036047">
    <property type="entry name" value="F-box-like_dom_sf"/>
</dbReference>
<dbReference type="OrthoDB" id="9974792at2759"/>
<dbReference type="SUPFAM" id="SSF81383">
    <property type="entry name" value="F-box domain"/>
    <property type="match status" value="1"/>
</dbReference>
<keyword evidence="2" id="KW-1185">Reference proteome</keyword>
<organism evidence="2 3">
    <name type="scientific">Sitophilus oryzae</name>
    <name type="common">Rice weevil</name>
    <name type="synonym">Curculio oryzae</name>
    <dbReference type="NCBI Taxonomy" id="7048"/>
    <lineage>
        <taxon>Eukaryota</taxon>
        <taxon>Metazoa</taxon>
        <taxon>Ecdysozoa</taxon>
        <taxon>Arthropoda</taxon>
        <taxon>Hexapoda</taxon>
        <taxon>Insecta</taxon>
        <taxon>Pterygota</taxon>
        <taxon>Neoptera</taxon>
        <taxon>Endopterygota</taxon>
        <taxon>Coleoptera</taxon>
        <taxon>Polyphaga</taxon>
        <taxon>Cucujiformia</taxon>
        <taxon>Curculionidae</taxon>
        <taxon>Dryophthorinae</taxon>
        <taxon>Sitophilus</taxon>
    </lineage>
</organism>
<dbReference type="RefSeq" id="XP_030764698.1">
    <property type="nucleotide sequence ID" value="XM_030908838.1"/>
</dbReference>
<evidence type="ECO:0000259" key="1">
    <source>
        <dbReference type="PROSITE" id="PS50181"/>
    </source>
</evidence>
<dbReference type="Proteomes" id="UP000504635">
    <property type="component" value="Unplaced"/>
</dbReference>
<accession>A0A6J2YL11</accession>
<dbReference type="AlphaFoldDB" id="A0A6J2YL11"/>
<dbReference type="KEGG" id="soy:115888951"/>
<dbReference type="Pfam" id="PF00646">
    <property type="entry name" value="F-box"/>
    <property type="match status" value="1"/>
</dbReference>
<evidence type="ECO:0000313" key="3">
    <source>
        <dbReference type="RefSeq" id="XP_030764698.1"/>
    </source>
</evidence>
<dbReference type="Gene3D" id="1.20.1280.50">
    <property type="match status" value="1"/>
</dbReference>
<proteinExistence type="predicted"/>
<dbReference type="GeneID" id="115888951"/>
<sequence length="383" mass="46131">MEIYHPDWRTVPTVALCSIFEILTRRDRLAFVMVCQSWKEAVTCSRFWRKFVVYIDQDFMEPSLIHLTQEFYKYIKHLVIGWRTPMWEHRLKWPELKYKDLTKRVGKFLVILYERSVQINVLEINNWYDVFYIRKLGYLMLRIVKNQYGLTSITLNNANFHDMNFINILVSCLRSKSTLEEIHVHYLSTLTQRNFDGWIFTSCTEQFTNLKVFTVNIWVFWHFYSRLQVTLSKLTELNLYLDDSARIIDKITFPDIAESQWDMFHVLLPNVLVNLSVKKFLTDSQMKTIVQQSFPLASFVWKYKVNKECCRKTCAICLRLLTNNHRDTLQTVVIAVPDVSEVPFIQRIIFLKNKCKKLQYFCFNRLRWQKKKRATRYHPYSLI</sequence>
<reference evidence="3" key="1">
    <citation type="submission" date="2025-08" db="UniProtKB">
        <authorList>
            <consortium name="RefSeq"/>
        </authorList>
    </citation>
    <scope>IDENTIFICATION</scope>
    <source>
        <tissue evidence="3">Gonads</tissue>
    </source>
</reference>
<evidence type="ECO:0000313" key="2">
    <source>
        <dbReference type="Proteomes" id="UP000504635"/>
    </source>
</evidence>
<protein>
    <submittedName>
        <fullName evidence="3">F-box only protein 39-like</fullName>
    </submittedName>
</protein>
<name>A0A6J2YL11_SITOR</name>
<feature type="domain" description="F-box" evidence="1">
    <location>
        <begin position="5"/>
        <end position="51"/>
    </location>
</feature>
<gene>
    <name evidence="3" type="primary">LOC115888951</name>
</gene>
<dbReference type="InterPro" id="IPR001810">
    <property type="entry name" value="F-box_dom"/>
</dbReference>
<dbReference type="InParanoid" id="A0A6J2YL11"/>
<dbReference type="PROSITE" id="PS50181">
    <property type="entry name" value="FBOX"/>
    <property type="match status" value="1"/>
</dbReference>